<feature type="compositionally biased region" description="Basic residues" evidence="1">
    <location>
        <begin position="43"/>
        <end position="54"/>
    </location>
</feature>
<name>B6GCJ6_9ACTN</name>
<protein>
    <submittedName>
        <fullName evidence="2">Uncharacterized protein</fullName>
    </submittedName>
</protein>
<evidence type="ECO:0000313" key="3">
    <source>
        <dbReference type="Proteomes" id="UP000003560"/>
    </source>
</evidence>
<organism evidence="2 3">
    <name type="scientific">Collinsella stercoris DSM 13279</name>
    <dbReference type="NCBI Taxonomy" id="445975"/>
    <lineage>
        <taxon>Bacteria</taxon>
        <taxon>Bacillati</taxon>
        <taxon>Actinomycetota</taxon>
        <taxon>Coriobacteriia</taxon>
        <taxon>Coriobacteriales</taxon>
        <taxon>Coriobacteriaceae</taxon>
        <taxon>Collinsella</taxon>
    </lineage>
</organism>
<dbReference type="AlphaFoldDB" id="B6GCJ6"/>
<feature type="compositionally biased region" description="Basic and acidic residues" evidence="1">
    <location>
        <begin position="55"/>
        <end position="65"/>
    </location>
</feature>
<accession>B6GCJ6</accession>
<dbReference type="HOGENOM" id="CLU_2842246_0_0_11"/>
<dbReference type="Proteomes" id="UP000003560">
    <property type="component" value="Unassembled WGS sequence"/>
</dbReference>
<keyword evidence="3" id="KW-1185">Reference proteome</keyword>
<comment type="caution">
    <text evidence="2">The sequence shown here is derived from an EMBL/GenBank/DDBJ whole genome shotgun (WGS) entry which is preliminary data.</text>
</comment>
<evidence type="ECO:0000313" key="2">
    <source>
        <dbReference type="EMBL" id="EEA90027.1"/>
    </source>
</evidence>
<evidence type="ECO:0000256" key="1">
    <source>
        <dbReference type="SAM" id="MobiDB-lite"/>
    </source>
</evidence>
<feature type="region of interest" description="Disordered" evidence="1">
    <location>
        <begin position="1"/>
        <end position="65"/>
    </location>
</feature>
<gene>
    <name evidence="2" type="ORF">COLSTE_01819</name>
</gene>
<sequence>MGANRVVRPKRKSARPSSSWDEAPIGAGSRPAFAFRYTTQLKGSRKSRSPRTRLARHDGHPGGVY</sequence>
<proteinExistence type="predicted"/>
<dbReference type="EMBL" id="ABXJ01000105">
    <property type="protein sequence ID" value="EEA90027.1"/>
    <property type="molecule type" value="Genomic_DNA"/>
</dbReference>
<reference evidence="2 3" key="2">
    <citation type="submission" date="2008-10" db="EMBL/GenBank/DDBJ databases">
        <authorList>
            <person name="Fulton L."/>
            <person name="Clifton S."/>
            <person name="Fulton B."/>
            <person name="Xu J."/>
            <person name="Minx P."/>
            <person name="Pepin K.H."/>
            <person name="Johnson M."/>
            <person name="Thiruvilangam P."/>
            <person name="Bhonagiri V."/>
            <person name="Nash W.E."/>
            <person name="Mardis E.R."/>
            <person name="Wilson R.K."/>
        </authorList>
    </citation>
    <scope>NUCLEOTIDE SEQUENCE [LARGE SCALE GENOMIC DNA]</scope>
    <source>
        <strain evidence="2 3">DSM 13279</strain>
    </source>
</reference>
<reference evidence="2 3" key="1">
    <citation type="submission" date="2008-10" db="EMBL/GenBank/DDBJ databases">
        <title>Draft genome sequence of Collinsella stercoris (DSM 13279).</title>
        <authorList>
            <person name="Sudarsanam P."/>
            <person name="Ley R."/>
            <person name="Guruge J."/>
            <person name="Turnbaugh P.J."/>
            <person name="Mahowald M."/>
            <person name="Liep D."/>
            <person name="Gordon J."/>
        </authorList>
    </citation>
    <scope>NUCLEOTIDE SEQUENCE [LARGE SCALE GENOMIC DNA]</scope>
    <source>
        <strain evidence="2 3">DSM 13279</strain>
    </source>
</reference>